<dbReference type="RefSeq" id="WP_419151854.1">
    <property type="nucleotide sequence ID" value="NZ_JAUSTR010000004.1"/>
</dbReference>
<gene>
    <name evidence="2" type="ORF">J2S06_001478</name>
</gene>
<sequence>MMESLHKKNEKLGIILKEMGRCMIAFSGGVDSVFLLARALQVLGDNVLAVTASSETFPQREFDEAVALAKKLKAPHLTINIKEFENENFIKNDKNRCYFCRTGLYERLVKLAHEKGYPYIVDGTNASDVGDYRPGMKALKEKGVRSPLKEAGLTKDDIRKLSKEMNLPTWNKPSFACLSSRIPYGTRITKEAINQLDLAENYLLKEIGLYQVRVRHHGQMARIEVDSNDFMKVVERREEINNKLKQLGFHYVTLDLQGYRTGSMNEVLHKENKDE</sequence>
<dbReference type="PANTHER" id="PTHR43169">
    <property type="entry name" value="EXSB FAMILY PROTEIN"/>
    <property type="match status" value="1"/>
</dbReference>
<dbReference type="Gene3D" id="3.40.50.620">
    <property type="entry name" value="HUPs"/>
    <property type="match status" value="1"/>
</dbReference>
<dbReference type="NCBIfam" id="TIGR00268">
    <property type="entry name" value="ATP-dependent sacrificial sulfur transferase LarE"/>
    <property type="match status" value="1"/>
</dbReference>
<dbReference type="InterPro" id="IPR022310">
    <property type="entry name" value="NAD/GMP_synthase"/>
</dbReference>
<dbReference type="PIRSF" id="PIRSF006661">
    <property type="entry name" value="PP-lp_UCP006661"/>
    <property type="match status" value="1"/>
</dbReference>
<evidence type="ECO:0000313" key="2">
    <source>
        <dbReference type="EMBL" id="MDQ0162401.1"/>
    </source>
</evidence>
<dbReference type="InterPro" id="IPR005232">
    <property type="entry name" value="LarE"/>
</dbReference>
<accession>A0ABT9VN62</accession>
<name>A0ABT9VN62_9BACI</name>
<reference evidence="2 3" key="1">
    <citation type="submission" date="2023-07" db="EMBL/GenBank/DDBJ databases">
        <title>Genomic Encyclopedia of Type Strains, Phase IV (KMG-IV): sequencing the most valuable type-strain genomes for metagenomic binning, comparative biology and taxonomic classification.</title>
        <authorList>
            <person name="Goeker M."/>
        </authorList>
    </citation>
    <scope>NUCLEOTIDE SEQUENCE [LARGE SCALE GENOMIC DNA]</scope>
    <source>
        <strain evidence="2 3">DSM 19092</strain>
    </source>
</reference>
<dbReference type="PANTHER" id="PTHR43169:SF2">
    <property type="entry name" value="NAD_GMP SYNTHASE DOMAIN-CONTAINING PROTEIN"/>
    <property type="match status" value="1"/>
</dbReference>
<dbReference type="SUPFAM" id="SSF52402">
    <property type="entry name" value="Adenine nucleotide alpha hydrolases-like"/>
    <property type="match status" value="1"/>
</dbReference>
<dbReference type="EMBL" id="JAUSTR010000004">
    <property type="protein sequence ID" value="MDQ0162401.1"/>
    <property type="molecule type" value="Genomic_DNA"/>
</dbReference>
<evidence type="ECO:0000313" key="3">
    <source>
        <dbReference type="Proteomes" id="UP001225646"/>
    </source>
</evidence>
<keyword evidence="3" id="KW-1185">Reference proteome</keyword>
<dbReference type="InterPro" id="IPR014729">
    <property type="entry name" value="Rossmann-like_a/b/a_fold"/>
</dbReference>
<dbReference type="Pfam" id="PF02540">
    <property type="entry name" value="NAD_synthase"/>
    <property type="match status" value="1"/>
</dbReference>
<proteinExistence type="predicted"/>
<dbReference type="CDD" id="cd01990">
    <property type="entry name" value="LarE-like"/>
    <property type="match status" value="1"/>
</dbReference>
<protein>
    <recommendedName>
        <fullName evidence="1">NAD/GMP synthase domain-containing protein</fullName>
    </recommendedName>
</protein>
<organism evidence="2 3">
    <name type="scientific">Aeribacillus alveayuensis</name>
    <dbReference type="NCBI Taxonomy" id="279215"/>
    <lineage>
        <taxon>Bacteria</taxon>
        <taxon>Bacillati</taxon>
        <taxon>Bacillota</taxon>
        <taxon>Bacilli</taxon>
        <taxon>Bacillales</taxon>
        <taxon>Bacillaceae</taxon>
        <taxon>Aeribacillus</taxon>
    </lineage>
</organism>
<dbReference type="InterPro" id="IPR052188">
    <property type="entry name" value="Ni-pincer_cofactor_biosynth"/>
</dbReference>
<comment type="caution">
    <text evidence="2">The sequence shown here is derived from an EMBL/GenBank/DDBJ whole genome shotgun (WGS) entry which is preliminary data.</text>
</comment>
<dbReference type="Proteomes" id="UP001225646">
    <property type="component" value="Unassembled WGS sequence"/>
</dbReference>
<evidence type="ECO:0000259" key="1">
    <source>
        <dbReference type="Pfam" id="PF02540"/>
    </source>
</evidence>
<feature type="domain" description="NAD/GMP synthase" evidence="1">
    <location>
        <begin position="23"/>
        <end position="86"/>
    </location>
</feature>